<feature type="transmembrane region" description="Helical" evidence="7">
    <location>
        <begin position="260"/>
        <end position="280"/>
    </location>
</feature>
<dbReference type="AlphaFoldDB" id="A0A378YDW6"/>
<dbReference type="GO" id="GO:0022857">
    <property type="term" value="F:transmembrane transporter activity"/>
    <property type="evidence" value="ECO:0007669"/>
    <property type="project" value="InterPro"/>
</dbReference>
<evidence type="ECO:0000313" key="9">
    <source>
        <dbReference type="EMBL" id="SUA74597.1"/>
    </source>
</evidence>
<reference evidence="9 10" key="1">
    <citation type="submission" date="2018-06" db="EMBL/GenBank/DDBJ databases">
        <authorList>
            <consortium name="Pathogen Informatics"/>
            <person name="Doyle S."/>
        </authorList>
    </citation>
    <scope>NUCLEOTIDE SEQUENCE [LARGE SCALE GENOMIC DNA]</scope>
    <source>
        <strain evidence="9 10">NCTC13160</strain>
    </source>
</reference>
<dbReference type="PROSITE" id="PS50850">
    <property type="entry name" value="MFS"/>
    <property type="match status" value="1"/>
</dbReference>
<evidence type="ECO:0000256" key="1">
    <source>
        <dbReference type="ARBA" id="ARBA00004141"/>
    </source>
</evidence>
<feature type="transmembrane region" description="Helical" evidence="7">
    <location>
        <begin position="383"/>
        <end position="403"/>
    </location>
</feature>
<comment type="subcellular location">
    <subcellularLocation>
        <location evidence="1">Membrane</location>
        <topology evidence="1">Multi-pass membrane protein</topology>
    </subcellularLocation>
</comment>
<feature type="transmembrane region" description="Helical" evidence="7">
    <location>
        <begin position="348"/>
        <end position="371"/>
    </location>
</feature>
<keyword evidence="4 7" id="KW-0812">Transmembrane</keyword>
<dbReference type="RefSeq" id="WP_038617498.1">
    <property type="nucleotide sequence ID" value="NZ_CP009553.3"/>
</dbReference>
<evidence type="ECO:0000313" key="10">
    <source>
        <dbReference type="Proteomes" id="UP000254573"/>
    </source>
</evidence>
<evidence type="ECO:0000256" key="2">
    <source>
        <dbReference type="ARBA" id="ARBA00010992"/>
    </source>
</evidence>
<evidence type="ECO:0000256" key="6">
    <source>
        <dbReference type="ARBA" id="ARBA00023136"/>
    </source>
</evidence>
<keyword evidence="5 7" id="KW-1133">Transmembrane helix</keyword>
<dbReference type="Proteomes" id="UP000254573">
    <property type="component" value="Unassembled WGS sequence"/>
</dbReference>
<dbReference type="SUPFAM" id="SSF103473">
    <property type="entry name" value="MFS general substrate transporter"/>
    <property type="match status" value="1"/>
</dbReference>
<dbReference type="KEGG" id="ppnm:LV28_01970"/>
<sequence>MNATSVNAGARLDRLPLARFHWKILGLISGGALLDAFDVYLAAGVLAALVKSGFSTLELNAAFISATFFGMLIGSALAGYVGDRFGRRYSYQINLAVFGIASLLACFAPNMPTLIVLRFIMGLGLGAELVVAAGTLCEFVPPAYRGRWISLMGLIINSGLLIATSVGYIVIPNLGWRWMFAIAGAGALAIWIMRKRMPESPRWLESVGRTQEAEATLADIEGQVKRQFGALPPVPPAQPVMARNVPLSVLFSKPVIGRTLTAALTCVAINVAVYGFVAWLPTFFVKQGLTVVQSLGFTTLMAFGAPGGALVGYLLGDRLGRQRGLVLFSAATIVLGFLYPQMRDAMSISIVGFCLVTAIYTIVTLGLYGYIPELFPTAFRLRGTGFAGVCGRAASMSTPYLAVALFQHFGISGVLAMVSGVLGLLIVALLVLRVETNQQSLEDISVPSDASLGGTATTAAMHAEH</sequence>
<dbReference type="InterPro" id="IPR020846">
    <property type="entry name" value="MFS_dom"/>
</dbReference>
<feature type="transmembrane region" description="Helical" evidence="7">
    <location>
        <begin position="93"/>
        <end position="110"/>
    </location>
</feature>
<dbReference type="CDD" id="cd17316">
    <property type="entry name" value="MFS_SV2_like"/>
    <property type="match status" value="1"/>
</dbReference>
<protein>
    <submittedName>
        <fullName evidence="9">Inner membrane metabolite transport protein ydjE</fullName>
    </submittedName>
</protein>
<comment type="similarity">
    <text evidence="2">Belongs to the major facilitator superfamily. Sugar transporter (TC 2.A.1.1) family.</text>
</comment>
<evidence type="ECO:0000256" key="4">
    <source>
        <dbReference type="ARBA" id="ARBA00022692"/>
    </source>
</evidence>
<name>A0A378YDW6_9BURK</name>
<feature type="transmembrane region" description="Helical" evidence="7">
    <location>
        <begin position="116"/>
        <end position="136"/>
    </location>
</feature>
<evidence type="ECO:0000256" key="3">
    <source>
        <dbReference type="ARBA" id="ARBA00022448"/>
    </source>
</evidence>
<evidence type="ECO:0000259" key="8">
    <source>
        <dbReference type="PROSITE" id="PS50850"/>
    </source>
</evidence>
<dbReference type="InterPro" id="IPR011701">
    <property type="entry name" value="MFS"/>
</dbReference>
<dbReference type="EMBL" id="UGSG01000001">
    <property type="protein sequence ID" value="SUA74597.1"/>
    <property type="molecule type" value="Genomic_DNA"/>
</dbReference>
<feature type="transmembrane region" description="Helical" evidence="7">
    <location>
        <begin position="61"/>
        <end position="81"/>
    </location>
</feature>
<organism evidence="9 10">
    <name type="scientific">Pandoraea pnomenusa</name>
    <dbReference type="NCBI Taxonomy" id="93220"/>
    <lineage>
        <taxon>Bacteria</taxon>
        <taxon>Pseudomonadati</taxon>
        <taxon>Pseudomonadota</taxon>
        <taxon>Betaproteobacteria</taxon>
        <taxon>Burkholderiales</taxon>
        <taxon>Burkholderiaceae</taxon>
        <taxon>Pandoraea</taxon>
    </lineage>
</organism>
<dbReference type="Gene3D" id="1.20.1250.20">
    <property type="entry name" value="MFS general substrate transporter like domains"/>
    <property type="match status" value="1"/>
</dbReference>
<dbReference type="OrthoDB" id="9814026at2"/>
<dbReference type="GO" id="GO:0016020">
    <property type="term" value="C:membrane"/>
    <property type="evidence" value="ECO:0007669"/>
    <property type="project" value="UniProtKB-SubCell"/>
</dbReference>
<gene>
    <name evidence="9" type="primary">ydjE_1</name>
    <name evidence="9" type="ORF">NCTC13160_00393</name>
</gene>
<evidence type="ECO:0000256" key="5">
    <source>
        <dbReference type="ARBA" id="ARBA00022989"/>
    </source>
</evidence>
<dbReference type="PANTHER" id="PTHR23511">
    <property type="entry name" value="SYNAPTIC VESICLE GLYCOPROTEIN 2"/>
    <property type="match status" value="1"/>
</dbReference>
<accession>A0A378YDW6</accession>
<dbReference type="Pfam" id="PF07690">
    <property type="entry name" value="MFS_1"/>
    <property type="match status" value="1"/>
</dbReference>
<evidence type="ECO:0000256" key="7">
    <source>
        <dbReference type="SAM" id="Phobius"/>
    </source>
</evidence>
<feature type="transmembrane region" description="Helical" evidence="7">
    <location>
        <begin position="24"/>
        <end position="49"/>
    </location>
</feature>
<dbReference type="InterPro" id="IPR036259">
    <property type="entry name" value="MFS_trans_sf"/>
</dbReference>
<feature type="transmembrane region" description="Helical" evidence="7">
    <location>
        <begin position="409"/>
        <end position="432"/>
    </location>
</feature>
<feature type="domain" description="Major facilitator superfamily (MFS) profile" evidence="8">
    <location>
        <begin position="24"/>
        <end position="437"/>
    </location>
</feature>
<keyword evidence="6 7" id="KW-0472">Membrane</keyword>
<keyword evidence="3" id="KW-0813">Transport</keyword>
<feature type="transmembrane region" description="Helical" evidence="7">
    <location>
        <begin position="324"/>
        <end position="342"/>
    </location>
</feature>
<proteinExistence type="inferred from homology"/>
<feature type="transmembrane region" description="Helical" evidence="7">
    <location>
        <begin position="148"/>
        <end position="170"/>
    </location>
</feature>
<dbReference type="PANTHER" id="PTHR23511:SF34">
    <property type="entry name" value="SYNAPTIC VESICLE GLYCOPROTEIN 2"/>
    <property type="match status" value="1"/>
</dbReference>
<feature type="transmembrane region" description="Helical" evidence="7">
    <location>
        <begin position="176"/>
        <end position="193"/>
    </location>
</feature>
<feature type="transmembrane region" description="Helical" evidence="7">
    <location>
        <begin position="292"/>
        <end position="315"/>
    </location>
</feature>